<reference evidence="1" key="1">
    <citation type="submission" date="2020-02" db="EMBL/GenBank/DDBJ databases">
        <authorList>
            <person name="Meier V. D."/>
        </authorList>
    </citation>
    <scope>NUCLEOTIDE SEQUENCE</scope>
    <source>
        <strain evidence="1">AVDCRST_MAG85</strain>
    </source>
</reference>
<proteinExistence type="predicted"/>
<evidence type="ECO:0008006" key="2">
    <source>
        <dbReference type="Google" id="ProtNLM"/>
    </source>
</evidence>
<dbReference type="EMBL" id="CADCVT010000121">
    <property type="protein sequence ID" value="CAA9488641.1"/>
    <property type="molecule type" value="Genomic_DNA"/>
</dbReference>
<evidence type="ECO:0000313" key="1">
    <source>
        <dbReference type="EMBL" id="CAA9488641.1"/>
    </source>
</evidence>
<name>A0A6J4S802_9ACTN</name>
<accession>A0A6J4S802</accession>
<protein>
    <recommendedName>
        <fullName evidence="2">Flagellar protein FlgJ N-terminal domain-containing protein</fullName>
    </recommendedName>
</protein>
<gene>
    <name evidence="1" type="ORF">AVDCRST_MAG85-1098</name>
</gene>
<sequence>MSITPITSANPTGLPAGVGRTQEEKAALGFERQLLMSLTEQLAKSALPEGEGASAATQAYRDMLPGTLADAMVAAGGVGVAAGLLKEQMK</sequence>
<organism evidence="1">
    <name type="scientific">uncultured Solirubrobacteraceae bacterium</name>
    <dbReference type="NCBI Taxonomy" id="1162706"/>
    <lineage>
        <taxon>Bacteria</taxon>
        <taxon>Bacillati</taxon>
        <taxon>Actinomycetota</taxon>
        <taxon>Thermoleophilia</taxon>
        <taxon>Solirubrobacterales</taxon>
        <taxon>Solirubrobacteraceae</taxon>
        <taxon>environmental samples</taxon>
    </lineage>
</organism>
<dbReference type="AlphaFoldDB" id="A0A6J4S802"/>